<gene>
    <name evidence="2" type="ORF">MCOS_LOCUS10471</name>
</gene>
<evidence type="ECO:0000256" key="1">
    <source>
        <dbReference type="SAM" id="Phobius"/>
    </source>
</evidence>
<dbReference type="Proteomes" id="UP000267029">
    <property type="component" value="Unassembled WGS sequence"/>
</dbReference>
<evidence type="ECO:0000313" key="4">
    <source>
        <dbReference type="WBParaSite" id="MCU_013243-RA"/>
    </source>
</evidence>
<dbReference type="WBParaSite" id="MCU_013243-RA">
    <property type="protein sequence ID" value="MCU_013243-RA"/>
    <property type="gene ID" value="MCU_013243"/>
</dbReference>
<feature type="transmembrane region" description="Helical" evidence="1">
    <location>
        <begin position="72"/>
        <end position="90"/>
    </location>
</feature>
<keyword evidence="1" id="KW-1133">Transmembrane helix</keyword>
<dbReference type="EMBL" id="UXSR01006384">
    <property type="protein sequence ID" value="VDD84468.1"/>
    <property type="molecule type" value="Genomic_DNA"/>
</dbReference>
<evidence type="ECO:0000313" key="3">
    <source>
        <dbReference type="Proteomes" id="UP000267029"/>
    </source>
</evidence>
<reference evidence="2 3" key="1">
    <citation type="submission" date="2018-10" db="EMBL/GenBank/DDBJ databases">
        <authorList>
            <consortium name="Pathogen Informatics"/>
        </authorList>
    </citation>
    <scope>NUCLEOTIDE SEQUENCE [LARGE SCALE GENOMIC DNA]</scope>
</reference>
<organism evidence="2 3">
    <name type="scientific">Mesocestoides corti</name>
    <name type="common">Flatworm</name>
    <dbReference type="NCBI Taxonomy" id="53468"/>
    <lineage>
        <taxon>Eukaryota</taxon>
        <taxon>Metazoa</taxon>
        <taxon>Spiralia</taxon>
        <taxon>Lophotrochozoa</taxon>
        <taxon>Platyhelminthes</taxon>
        <taxon>Cestoda</taxon>
        <taxon>Eucestoda</taxon>
        <taxon>Cyclophyllidea</taxon>
        <taxon>Mesocestoididae</taxon>
        <taxon>Mesocestoides</taxon>
    </lineage>
</organism>
<protein>
    <submittedName>
        <fullName evidence="4">Secreted protein</fullName>
    </submittedName>
</protein>
<sequence>MLQYNRDTTTVLVELRVIPSLCLIPLTRHFEYLRRRPRCGSMTAPVASSLTLFYGTRANFGMRCPMTNHHQITTFVSLTTFLILVVTATTNNPTPVLNNNLPFFTESFL</sequence>
<proteinExistence type="predicted"/>
<keyword evidence="1" id="KW-0472">Membrane</keyword>
<dbReference type="AlphaFoldDB" id="A0A0R3URG5"/>
<reference evidence="4" key="2">
    <citation type="submission" date="2019-11" db="UniProtKB">
        <authorList>
            <consortium name="WormBaseParasite"/>
        </authorList>
    </citation>
    <scope>IDENTIFICATION</scope>
</reference>
<accession>A0A0R3URG5</accession>
<name>A0A0R3URG5_MESCO</name>
<evidence type="ECO:0000313" key="2">
    <source>
        <dbReference type="EMBL" id="VDD84468.1"/>
    </source>
</evidence>
<keyword evidence="1" id="KW-0812">Transmembrane</keyword>
<keyword evidence="3" id="KW-1185">Reference proteome</keyword>